<evidence type="ECO:0000313" key="2">
    <source>
        <dbReference type="Proteomes" id="UP000181976"/>
    </source>
</evidence>
<dbReference type="OrthoDB" id="9781180at2"/>
<dbReference type="STRING" id="385682.SAMN05444380_102138"/>
<dbReference type="Pfam" id="PF13189">
    <property type="entry name" value="Cytidylate_kin2"/>
    <property type="match status" value="1"/>
</dbReference>
<accession>A0A1I1VJ62</accession>
<organism evidence="1 2">
    <name type="scientific">Thermophagus xiamenensis</name>
    <dbReference type="NCBI Taxonomy" id="385682"/>
    <lineage>
        <taxon>Bacteria</taxon>
        <taxon>Pseudomonadati</taxon>
        <taxon>Bacteroidota</taxon>
        <taxon>Bacteroidia</taxon>
        <taxon>Marinilabiliales</taxon>
        <taxon>Marinilabiliaceae</taxon>
        <taxon>Thermophagus</taxon>
    </lineage>
</organism>
<reference evidence="1 2" key="1">
    <citation type="submission" date="2016-10" db="EMBL/GenBank/DDBJ databases">
        <authorList>
            <person name="de Groot N.N."/>
        </authorList>
    </citation>
    <scope>NUCLEOTIDE SEQUENCE [LARGE SCALE GENOMIC DNA]</scope>
    <source>
        <strain evidence="1 2">DSM 19012</strain>
    </source>
</reference>
<keyword evidence="1" id="KW-0808">Transferase</keyword>
<protein>
    <submittedName>
        <fullName evidence="1">Cytidylate kinase</fullName>
    </submittedName>
</protein>
<dbReference type="RefSeq" id="WP_010528697.1">
    <property type="nucleotide sequence ID" value="NZ_AFSL01000095.1"/>
</dbReference>
<dbReference type="Gene3D" id="3.40.50.300">
    <property type="entry name" value="P-loop containing nucleotide triphosphate hydrolases"/>
    <property type="match status" value="1"/>
</dbReference>
<gene>
    <name evidence="1" type="ORF">SAMN05444380_102138</name>
</gene>
<proteinExistence type="predicted"/>
<dbReference type="AlphaFoldDB" id="A0A1I1VJ62"/>
<keyword evidence="1" id="KW-0418">Kinase</keyword>
<dbReference type="eggNOG" id="COG1102">
    <property type="taxonomic scope" value="Bacteria"/>
</dbReference>
<name>A0A1I1VJ62_9BACT</name>
<dbReference type="Proteomes" id="UP000181976">
    <property type="component" value="Unassembled WGS sequence"/>
</dbReference>
<evidence type="ECO:0000313" key="1">
    <source>
        <dbReference type="EMBL" id="SFD81093.1"/>
    </source>
</evidence>
<keyword evidence="2" id="KW-1185">Reference proteome</keyword>
<sequence length="235" mass="27302">MDNLFLKYMRERTGRRKSPKGPTFDSPGPVITISREYGCPGRRIAKKLAQTLTEKNKAQGNKREWRWISKEIIEESARELKLSPALMKELSEYKERTFFENLALFFSDEYYPSDVKIKNTIAKFIYNASVEGNVIIVGRAAEAITKNFVNSLHIKLKAPLEWRAQKVADALGMTLQEARREAIEMDHRRDAFRNYFEKERPDIDYFDLFFNCATLSDEEIIESIVILAESRGFVV</sequence>
<dbReference type="GO" id="GO:0016301">
    <property type="term" value="F:kinase activity"/>
    <property type="evidence" value="ECO:0007669"/>
    <property type="project" value="UniProtKB-KW"/>
</dbReference>
<dbReference type="InParanoid" id="A0A1I1VJ62"/>
<dbReference type="EMBL" id="FONA01000002">
    <property type="protein sequence ID" value="SFD81093.1"/>
    <property type="molecule type" value="Genomic_DNA"/>
</dbReference>
<dbReference type="InterPro" id="IPR027417">
    <property type="entry name" value="P-loop_NTPase"/>
</dbReference>